<protein>
    <submittedName>
        <fullName evidence="2 4">Uncharacterized protein</fullName>
    </submittedName>
</protein>
<reference evidence="4" key="3">
    <citation type="submission" date="2025-04" db="UniProtKB">
        <authorList>
            <consortium name="RefSeq"/>
        </authorList>
    </citation>
    <scope>IDENTIFICATION</scope>
    <source>
        <strain evidence="4">CBS 304.34</strain>
    </source>
</reference>
<accession>A0A6A6Y893</accession>
<dbReference type="RefSeq" id="XP_033572020.1">
    <property type="nucleotide sequence ID" value="XM_033725934.1"/>
</dbReference>
<organism evidence="2">
    <name type="scientific">Mytilinidion resinicola</name>
    <dbReference type="NCBI Taxonomy" id="574789"/>
    <lineage>
        <taxon>Eukaryota</taxon>
        <taxon>Fungi</taxon>
        <taxon>Dikarya</taxon>
        <taxon>Ascomycota</taxon>
        <taxon>Pezizomycotina</taxon>
        <taxon>Dothideomycetes</taxon>
        <taxon>Pleosporomycetidae</taxon>
        <taxon>Mytilinidiales</taxon>
        <taxon>Mytilinidiaceae</taxon>
        <taxon>Mytilinidion</taxon>
    </lineage>
</organism>
<keyword evidence="3" id="KW-1185">Reference proteome</keyword>
<dbReference type="AlphaFoldDB" id="A0A6A6Y893"/>
<sequence length="112" mass="11780">MPRLNPLPLQQIVAQPSSLAIPQTQLTASILPKPPSPSIFSVPSTASSNASSENPNGLSTSKPDIIRSCITDVLEVAVGVFRHRWIFAKCGAKRIGSVMDVLEAAAGIFRGG</sequence>
<gene>
    <name evidence="2 4" type="ORF">BDZ99DRAFT_524780</name>
</gene>
<proteinExistence type="predicted"/>
<evidence type="ECO:0000313" key="3">
    <source>
        <dbReference type="Proteomes" id="UP000504636"/>
    </source>
</evidence>
<evidence type="ECO:0000313" key="4">
    <source>
        <dbReference type="RefSeq" id="XP_033572020.1"/>
    </source>
</evidence>
<reference evidence="2 4" key="1">
    <citation type="journal article" date="2020" name="Stud. Mycol.">
        <title>101 Dothideomycetes genomes: a test case for predicting lifestyles and emergence of pathogens.</title>
        <authorList>
            <person name="Haridas S."/>
            <person name="Albert R."/>
            <person name="Binder M."/>
            <person name="Bloem J."/>
            <person name="Labutti K."/>
            <person name="Salamov A."/>
            <person name="Andreopoulos B."/>
            <person name="Baker S."/>
            <person name="Barry K."/>
            <person name="Bills G."/>
            <person name="Bluhm B."/>
            <person name="Cannon C."/>
            <person name="Castanera R."/>
            <person name="Culley D."/>
            <person name="Daum C."/>
            <person name="Ezra D."/>
            <person name="Gonzalez J."/>
            <person name="Henrissat B."/>
            <person name="Kuo A."/>
            <person name="Liang C."/>
            <person name="Lipzen A."/>
            <person name="Lutzoni F."/>
            <person name="Magnuson J."/>
            <person name="Mondo S."/>
            <person name="Nolan M."/>
            <person name="Ohm R."/>
            <person name="Pangilinan J."/>
            <person name="Park H.-J."/>
            <person name="Ramirez L."/>
            <person name="Alfaro M."/>
            <person name="Sun H."/>
            <person name="Tritt A."/>
            <person name="Yoshinaga Y."/>
            <person name="Zwiers L.-H."/>
            <person name="Turgeon B."/>
            <person name="Goodwin S."/>
            <person name="Spatafora J."/>
            <person name="Crous P."/>
            <person name="Grigoriev I."/>
        </authorList>
    </citation>
    <scope>NUCLEOTIDE SEQUENCE</scope>
    <source>
        <strain evidence="2 4">CBS 304.34</strain>
    </source>
</reference>
<dbReference type="GeneID" id="54466827"/>
<evidence type="ECO:0000313" key="2">
    <source>
        <dbReference type="EMBL" id="KAF2805056.1"/>
    </source>
</evidence>
<feature type="compositionally biased region" description="Low complexity" evidence="1">
    <location>
        <begin position="41"/>
        <end position="56"/>
    </location>
</feature>
<evidence type="ECO:0000256" key="1">
    <source>
        <dbReference type="SAM" id="MobiDB-lite"/>
    </source>
</evidence>
<dbReference type="EMBL" id="MU003710">
    <property type="protein sequence ID" value="KAF2805056.1"/>
    <property type="molecule type" value="Genomic_DNA"/>
</dbReference>
<reference evidence="4" key="2">
    <citation type="submission" date="2020-04" db="EMBL/GenBank/DDBJ databases">
        <authorList>
            <consortium name="NCBI Genome Project"/>
        </authorList>
    </citation>
    <scope>NUCLEOTIDE SEQUENCE</scope>
    <source>
        <strain evidence="4">CBS 304.34</strain>
    </source>
</reference>
<feature type="region of interest" description="Disordered" evidence="1">
    <location>
        <begin position="30"/>
        <end position="62"/>
    </location>
</feature>
<dbReference type="Proteomes" id="UP000504636">
    <property type="component" value="Unplaced"/>
</dbReference>
<name>A0A6A6Y893_9PEZI</name>